<protein>
    <recommendedName>
        <fullName evidence="5">C2 domain-containing protein</fullName>
    </recommendedName>
</protein>
<dbReference type="FunFam" id="2.60.40.150:FF:000167">
    <property type="entry name" value="Multiple C2 domains, transmembrane 2a"/>
    <property type="match status" value="1"/>
</dbReference>
<organism evidence="6 7">
    <name type="scientific">Tetranychus urticae</name>
    <name type="common">Two-spotted spider mite</name>
    <dbReference type="NCBI Taxonomy" id="32264"/>
    <lineage>
        <taxon>Eukaryota</taxon>
        <taxon>Metazoa</taxon>
        <taxon>Ecdysozoa</taxon>
        <taxon>Arthropoda</taxon>
        <taxon>Chelicerata</taxon>
        <taxon>Arachnida</taxon>
        <taxon>Acari</taxon>
        <taxon>Acariformes</taxon>
        <taxon>Trombidiformes</taxon>
        <taxon>Prostigmata</taxon>
        <taxon>Eleutherengona</taxon>
        <taxon>Raphignathae</taxon>
        <taxon>Tetranychoidea</taxon>
        <taxon>Tetranychidae</taxon>
        <taxon>Tetranychus</taxon>
    </lineage>
</organism>
<dbReference type="SUPFAM" id="SSF49562">
    <property type="entry name" value="C2 domain (Calcium/lipid-binding domain, CaLB)"/>
    <property type="match status" value="3"/>
</dbReference>
<feature type="region of interest" description="Disordered" evidence="3">
    <location>
        <begin position="1"/>
        <end position="94"/>
    </location>
</feature>
<accession>T1KC64</accession>
<dbReference type="InterPro" id="IPR035892">
    <property type="entry name" value="C2_domain_sf"/>
</dbReference>
<feature type="domain" description="C2" evidence="5">
    <location>
        <begin position="553"/>
        <end position="666"/>
    </location>
</feature>
<evidence type="ECO:0000259" key="5">
    <source>
        <dbReference type="PROSITE" id="PS50004"/>
    </source>
</evidence>
<dbReference type="FunFam" id="2.60.40.150:FF:000050">
    <property type="entry name" value="Multiple C2 and transmembrane domain containing 1"/>
    <property type="match status" value="1"/>
</dbReference>
<dbReference type="GeneID" id="107362698"/>
<evidence type="ECO:0000313" key="6">
    <source>
        <dbReference type="EnsemblMetazoa" id="tetur08g06520.1"/>
    </source>
</evidence>
<dbReference type="CDD" id="cd08377">
    <property type="entry name" value="C2C_MCTP_PRT"/>
    <property type="match status" value="1"/>
</dbReference>
<dbReference type="CDD" id="cd08376">
    <property type="entry name" value="C2B_MCTP_PRT"/>
    <property type="match status" value="1"/>
</dbReference>
<dbReference type="PROSITE" id="PS50004">
    <property type="entry name" value="C2"/>
    <property type="match status" value="3"/>
</dbReference>
<dbReference type="RefSeq" id="XP_025016659.1">
    <property type="nucleotide sequence ID" value="XM_025160891.1"/>
</dbReference>
<evidence type="ECO:0000313" key="7">
    <source>
        <dbReference type="Proteomes" id="UP000015104"/>
    </source>
</evidence>
<keyword evidence="2" id="KW-0106">Calcium</keyword>
<evidence type="ECO:0000256" key="2">
    <source>
        <dbReference type="ARBA" id="ARBA00022837"/>
    </source>
</evidence>
<feature type="transmembrane region" description="Helical" evidence="4">
    <location>
        <begin position="750"/>
        <end position="777"/>
    </location>
</feature>
<evidence type="ECO:0000256" key="4">
    <source>
        <dbReference type="SAM" id="Phobius"/>
    </source>
</evidence>
<dbReference type="SMART" id="SM00239">
    <property type="entry name" value="C2"/>
    <property type="match status" value="3"/>
</dbReference>
<dbReference type="EnsemblMetazoa" id="tetur08g06520.1">
    <property type="protein sequence ID" value="tetur08g06520.1"/>
    <property type="gene ID" value="tetur08g06520"/>
</dbReference>
<keyword evidence="7" id="KW-1185">Reference proteome</keyword>
<sequence>MKFAREITDNSSSDRKSSPLLGKCLRRSSTDESGAYSPCSTRIGISGNRSGSVDNNDGSSSSGQLHHQSATLTSTTSTLANNTPNSSPSRLIRSSGRRLQSIWTAVKRFSPRLKTGSPLLVKKRKTLEQASRVCLSHPDLSVHDLSSVCKPRSRDDLDILAINKAANASPSGLGRETISPKDSNDSSDQFDLIPRTIKRRHSFTRDRSNYDLISYVDSETKTGSLTKKLDEDSEEERQKIFTLRQYPFYQLELHLQSASNLLAKDSCGTSDPYVKLKFGNKQVYKSKIIPKNLNPVWDEYTVLAIEDVFQPLSIKVYDHDFGLTDDYLGTATLDLTRLELNKTTELEFNLTESGLDESDPDKIWGQIYLTVTLIPKTQEEKEQLCRKPFRNVNLTASGENTSKKLKTQQWDSVVNIVLVEGKNLTPKDENGLSDPYIKFQLGKEKHKSKCIPKTLNPVWNEQFDLHTFPDQSKVLELTVMDRDFHGRDEFMGKAIINLNNLKQEETHSIWADLQDGQGSILLMLTISGTLGTDAISNLVTRSEDTNQIGQLKNQYSLLRSFQYLNNVGYLEVKVFRAEGLMAADLGGKSDPFCVIELVNARVQTNTEYKTLCPEWNKVFTFTVRDIHEVLEITVYDEDRDKKFEFLGKVAIPLLKIQSGEKKWFPLKDKKLLKRTKGRILLEMTVYFNHVRACIRTFNPREAKVISEIPKFKKSIFVRNVYRVKSLAMEIRQIYNWINSCFQWENVPRSIIAFIAFLVITYYFELFMVPLFLLLIFLRYYIWNKISSYFNAYPSADEQSELLLEGDEDDDKDQGEEKKSLMEKFQAIHEVGATVQNALGMIASYMERVKNTFNFSVPFLSWLAIVVLIIATIILYFMPLRYLIMAWGVNKFTKKLRNPNYISNNELIDFLSRIPDIDELAMYRELNDDPNSPSESVRRSKKRQ</sequence>
<dbReference type="HOGENOM" id="CLU_011170_0_2_1"/>
<dbReference type="EMBL" id="CAEY01001958">
    <property type="status" value="NOT_ANNOTATED_CDS"/>
    <property type="molecule type" value="Genomic_DNA"/>
</dbReference>
<reference evidence="7" key="1">
    <citation type="submission" date="2011-08" db="EMBL/GenBank/DDBJ databases">
        <authorList>
            <person name="Rombauts S."/>
        </authorList>
    </citation>
    <scope>NUCLEOTIDE SEQUENCE</scope>
    <source>
        <strain evidence="7">London</strain>
    </source>
</reference>
<reference evidence="6" key="2">
    <citation type="submission" date="2015-06" db="UniProtKB">
        <authorList>
            <consortium name="EnsemblMetazoa"/>
        </authorList>
    </citation>
    <scope>IDENTIFICATION</scope>
</reference>
<dbReference type="Proteomes" id="UP000015104">
    <property type="component" value="Unassembled WGS sequence"/>
</dbReference>
<feature type="domain" description="C2" evidence="5">
    <location>
        <begin position="395"/>
        <end position="511"/>
    </location>
</feature>
<proteinExistence type="predicted"/>
<dbReference type="AlphaFoldDB" id="T1KC64"/>
<keyword evidence="1" id="KW-0479">Metal-binding</keyword>
<dbReference type="GO" id="GO:0005509">
    <property type="term" value="F:calcium ion binding"/>
    <property type="evidence" value="ECO:0007669"/>
    <property type="project" value="TreeGrafter"/>
</dbReference>
<feature type="compositionally biased region" description="Low complexity" evidence="3">
    <location>
        <begin position="46"/>
        <end position="89"/>
    </location>
</feature>
<dbReference type="GO" id="GO:0030672">
    <property type="term" value="C:synaptic vesicle membrane"/>
    <property type="evidence" value="ECO:0007669"/>
    <property type="project" value="TreeGrafter"/>
</dbReference>
<feature type="domain" description="C2" evidence="5">
    <location>
        <begin position="232"/>
        <end position="348"/>
    </location>
</feature>
<dbReference type="eggNOG" id="KOG1030">
    <property type="taxonomic scope" value="Eukaryota"/>
</dbReference>
<name>T1KC64_TETUR</name>
<keyword evidence="4" id="KW-0812">Transmembrane</keyword>
<dbReference type="InterPro" id="IPR000008">
    <property type="entry name" value="C2_dom"/>
</dbReference>
<dbReference type="GO" id="GO:0046928">
    <property type="term" value="P:regulation of neurotransmitter secretion"/>
    <property type="evidence" value="ECO:0007669"/>
    <property type="project" value="TreeGrafter"/>
</dbReference>
<dbReference type="PRINTS" id="PR00360">
    <property type="entry name" value="C2DOMAIN"/>
</dbReference>
<dbReference type="PANTHER" id="PTHR45911:SF4">
    <property type="entry name" value="MULTIPLE C2 AND TRANSMEMBRANE DOMAIN-CONTAINING PROTEIN"/>
    <property type="match status" value="1"/>
</dbReference>
<dbReference type="Gene3D" id="2.60.40.150">
    <property type="entry name" value="C2 domain"/>
    <property type="match status" value="3"/>
</dbReference>
<feature type="transmembrane region" description="Helical" evidence="4">
    <location>
        <begin position="857"/>
        <end position="877"/>
    </location>
</feature>
<dbReference type="STRING" id="32264.T1KC64"/>
<keyword evidence="4" id="KW-1133">Transmembrane helix</keyword>
<evidence type="ECO:0000256" key="1">
    <source>
        <dbReference type="ARBA" id="ARBA00022723"/>
    </source>
</evidence>
<dbReference type="Pfam" id="PF00168">
    <property type="entry name" value="C2"/>
    <property type="match status" value="3"/>
</dbReference>
<dbReference type="PANTHER" id="PTHR45911">
    <property type="entry name" value="C2 DOMAIN-CONTAINING PROTEIN"/>
    <property type="match status" value="1"/>
</dbReference>
<feature type="compositionally biased region" description="Basic and acidic residues" evidence="3">
    <location>
        <begin position="1"/>
        <end position="17"/>
    </location>
</feature>
<keyword evidence="4" id="KW-0472">Membrane</keyword>
<evidence type="ECO:0000256" key="3">
    <source>
        <dbReference type="SAM" id="MobiDB-lite"/>
    </source>
</evidence>